<dbReference type="GO" id="GO:0003677">
    <property type="term" value="F:DNA binding"/>
    <property type="evidence" value="ECO:0007669"/>
    <property type="project" value="UniProtKB-KW"/>
</dbReference>
<evidence type="ECO:0000256" key="7">
    <source>
        <dbReference type="ARBA" id="ARBA00032335"/>
    </source>
</evidence>
<protein>
    <recommendedName>
        <fullName evidence="2">HTH-type transcriptional regulator CueR</fullName>
    </recommendedName>
    <alternativeName>
        <fullName evidence="7">Copper efflux regulator</fullName>
    </alternativeName>
    <alternativeName>
        <fullName evidence="6">Copper export regulator</fullName>
    </alternativeName>
</protein>
<dbReference type="PANTHER" id="PTHR30204">
    <property type="entry name" value="REDOX-CYCLING DRUG-SENSING TRANSCRIPTIONAL ACTIVATOR SOXR"/>
    <property type="match status" value="1"/>
</dbReference>
<dbReference type="InterPro" id="IPR000551">
    <property type="entry name" value="MerR-type_HTH_dom"/>
</dbReference>
<proteinExistence type="predicted"/>
<keyword evidence="3" id="KW-0186">Copper</keyword>
<sequence length="131" mass="14874">MKIGEVAKLTGLSVKSIRYYHDIDLVVANRGENGYREYSASAVDALQFIQHCRELGFTLEDCKTLLKLQNNTHRNAEDVKELVSHHLQDIELRINKLTVLQEQLSQLIHDCHGGEQPDCAILTGLSHHRTD</sequence>
<dbReference type="RefSeq" id="WP_202721588.1">
    <property type="nucleotide sequence ID" value="NZ_BPEX01000003.1"/>
</dbReference>
<keyword evidence="4 9" id="KW-0238">DNA-binding</keyword>
<dbReference type="SUPFAM" id="SSF46955">
    <property type="entry name" value="Putative DNA-binding domain"/>
    <property type="match status" value="1"/>
</dbReference>
<dbReference type="PRINTS" id="PR00040">
    <property type="entry name" value="HTHMERR"/>
</dbReference>
<evidence type="ECO:0000256" key="1">
    <source>
        <dbReference type="ARBA" id="ARBA00011738"/>
    </source>
</evidence>
<dbReference type="Gene3D" id="1.10.1660.10">
    <property type="match status" value="1"/>
</dbReference>
<dbReference type="Proteomes" id="UP000604898">
    <property type="component" value="Unassembled WGS sequence"/>
</dbReference>
<dbReference type="SMART" id="SM00422">
    <property type="entry name" value="HTH_MERR"/>
    <property type="match status" value="1"/>
</dbReference>
<dbReference type="EMBL" id="JAESVD010000004">
    <property type="protein sequence ID" value="MBL4913328.1"/>
    <property type="molecule type" value="Genomic_DNA"/>
</dbReference>
<evidence type="ECO:0000256" key="3">
    <source>
        <dbReference type="ARBA" id="ARBA00023008"/>
    </source>
</evidence>
<reference evidence="9 10" key="1">
    <citation type="submission" date="2021-01" db="EMBL/GenBank/DDBJ databases">
        <title>Genome sequence of Shewanella schlegeliana JCM 11561.</title>
        <authorList>
            <person name="Zhang H."/>
            <person name="Li C."/>
        </authorList>
    </citation>
    <scope>NUCLEOTIDE SEQUENCE [LARGE SCALE GENOMIC DNA]</scope>
    <source>
        <strain evidence="9 10">JCM 11561</strain>
    </source>
</reference>
<evidence type="ECO:0000256" key="6">
    <source>
        <dbReference type="ARBA" id="ARBA00031472"/>
    </source>
</evidence>
<organism evidence="9 10">
    <name type="scientific">Shewanella schlegeliana</name>
    <dbReference type="NCBI Taxonomy" id="190308"/>
    <lineage>
        <taxon>Bacteria</taxon>
        <taxon>Pseudomonadati</taxon>
        <taxon>Pseudomonadota</taxon>
        <taxon>Gammaproteobacteria</taxon>
        <taxon>Alteromonadales</taxon>
        <taxon>Shewanellaceae</taxon>
        <taxon>Shewanella</taxon>
    </lineage>
</organism>
<dbReference type="InterPro" id="IPR047057">
    <property type="entry name" value="MerR_fam"/>
</dbReference>
<name>A0ABS1SXS2_9GAMM</name>
<dbReference type="InterPro" id="IPR009061">
    <property type="entry name" value="DNA-bd_dom_put_sf"/>
</dbReference>
<evidence type="ECO:0000259" key="8">
    <source>
        <dbReference type="PROSITE" id="PS50937"/>
    </source>
</evidence>
<dbReference type="PROSITE" id="PS50937">
    <property type="entry name" value="HTH_MERR_2"/>
    <property type="match status" value="1"/>
</dbReference>
<evidence type="ECO:0000313" key="10">
    <source>
        <dbReference type="Proteomes" id="UP000604898"/>
    </source>
</evidence>
<comment type="subunit">
    <text evidence="1">Homodimer.</text>
</comment>
<keyword evidence="10" id="KW-1185">Reference proteome</keyword>
<feature type="domain" description="HTH merR-type" evidence="8">
    <location>
        <begin position="1"/>
        <end position="68"/>
    </location>
</feature>
<comment type="caution">
    <text evidence="9">The sequence shown here is derived from an EMBL/GenBank/DDBJ whole genome shotgun (WGS) entry which is preliminary data.</text>
</comment>
<evidence type="ECO:0000256" key="2">
    <source>
        <dbReference type="ARBA" id="ARBA00017250"/>
    </source>
</evidence>
<evidence type="ECO:0000313" key="9">
    <source>
        <dbReference type="EMBL" id="MBL4913328.1"/>
    </source>
</evidence>
<accession>A0ABS1SXS2</accession>
<keyword evidence="5" id="KW-0010">Activator</keyword>
<evidence type="ECO:0000256" key="4">
    <source>
        <dbReference type="ARBA" id="ARBA00023125"/>
    </source>
</evidence>
<gene>
    <name evidence="9" type="ORF">JMA39_09265</name>
</gene>
<dbReference type="Pfam" id="PF13411">
    <property type="entry name" value="MerR_1"/>
    <property type="match status" value="1"/>
</dbReference>
<dbReference type="PANTHER" id="PTHR30204:SF16">
    <property type="entry name" value="HTH-TYPE TRANSCRIPTIONAL REGULATOR CUER"/>
    <property type="match status" value="1"/>
</dbReference>
<evidence type="ECO:0000256" key="5">
    <source>
        <dbReference type="ARBA" id="ARBA00023159"/>
    </source>
</evidence>